<organism evidence="3">
    <name type="scientific">marine sediment metagenome</name>
    <dbReference type="NCBI Taxonomy" id="412755"/>
    <lineage>
        <taxon>unclassified sequences</taxon>
        <taxon>metagenomes</taxon>
        <taxon>ecological metagenomes</taxon>
    </lineage>
</organism>
<dbReference type="Gene3D" id="1.25.40.20">
    <property type="entry name" value="Ankyrin repeat-containing domain"/>
    <property type="match status" value="1"/>
</dbReference>
<dbReference type="SMART" id="SM00248">
    <property type="entry name" value="ANK"/>
    <property type="match status" value="3"/>
</dbReference>
<dbReference type="PROSITE" id="PS51257">
    <property type="entry name" value="PROKAR_LIPOPROTEIN"/>
    <property type="match status" value="1"/>
</dbReference>
<dbReference type="PROSITE" id="PS50297">
    <property type="entry name" value="ANK_REP_REGION"/>
    <property type="match status" value="3"/>
</dbReference>
<proteinExistence type="predicted"/>
<dbReference type="PROSITE" id="PS50088">
    <property type="entry name" value="ANK_REPEAT"/>
    <property type="match status" value="3"/>
</dbReference>
<sequence>MNGKRMIVASMVLFASFILTGCGNQIAAFHQAVRSGNLEEAEAMLAEEPTLVDAEGDGRNLLFEALREEQKSMVMLLINNGVDVNIKDKNCFSPLHCAAQQGHVEIAELLIAKGANVNATDMMGETPLHAAALGGHKDVVVVLLAG</sequence>
<dbReference type="EMBL" id="BARS01000776">
    <property type="protein sequence ID" value="GAF82433.1"/>
    <property type="molecule type" value="Genomic_DNA"/>
</dbReference>
<protein>
    <submittedName>
        <fullName evidence="3">Uncharacterized protein</fullName>
    </submittedName>
</protein>
<dbReference type="PANTHER" id="PTHR24198:SF165">
    <property type="entry name" value="ANKYRIN REPEAT-CONTAINING PROTEIN-RELATED"/>
    <property type="match status" value="1"/>
</dbReference>
<name>X0SMY2_9ZZZZ</name>
<keyword evidence="2" id="KW-0040">ANK repeat</keyword>
<keyword evidence="1" id="KW-0677">Repeat</keyword>
<gene>
    <name evidence="3" type="ORF">S01H1_01728</name>
</gene>
<dbReference type="Pfam" id="PF12796">
    <property type="entry name" value="Ank_2"/>
    <property type="match status" value="1"/>
</dbReference>
<feature type="non-terminal residue" evidence="3">
    <location>
        <position position="146"/>
    </location>
</feature>
<dbReference type="InterPro" id="IPR002110">
    <property type="entry name" value="Ankyrin_rpt"/>
</dbReference>
<dbReference type="PANTHER" id="PTHR24198">
    <property type="entry name" value="ANKYRIN REPEAT AND PROTEIN KINASE DOMAIN-CONTAINING PROTEIN"/>
    <property type="match status" value="1"/>
</dbReference>
<reference evidence="3" key="1">
    <citation type="journal article" date="2014" name="Front. Microbiol.">
        <title>High frequency of phylogenetically diverse reductive dehalogenase-homologous genes in deep subseafloor sedimentary metagenomes.</title>
        <authorList>
            <person name="Kawai M."/>
            <person name="Futagami T."/>
            <person name="Toyoda A."/>
            <person name="Takaki Y."/>
            <person name="Nishi S."/>
            <person name="Hori S."/>
            <person name="Arai W."/>
            <person name="Tsubouchi T."/>
            <person name="Morono Y."/>
            <person name="Uchiyama I."/>
            <person name="Ito T."/>
            <person name="Fujiyama A."/>
            <person name="Inagaki F."/>
            <person name="Takami H."/>
        </authorList>
    </citation>
    <scope>NUCLEOTIDE SEQUENCE</scope>
    <source>
        <strain evidence="3">Expedition CK06-06</strain>
    </source>
</reference>
<evidence type="ECO:0000256" key="1">
    <source>
        <dbReference type="ARBA" id="ARBA00022737"/>
    </source>
</evidence>
<comment type="caution">
    <text evidence="3">The sequence shown here is derived from an EMBL/GenBank/DDBJ whole genome shotgun (WGS) entry which is preliminary data.</text>
</comment>
<dbReference type="GO" id="GO:0005737">
    <property type="term" value="C:cytoplasm"/>
    <property type="evidence" value="ECO:0007669"/>
    <property type="project" value="TreeGrafter"/>
</dbReference>
<dbReference type="AlphaFoldDB" id="X0SMY2"/>
<dbReference type="SUPFAM" id="SSF48403">
    <property type="entry name" value="Ankyrin repeat"/>
    <property type="match status" value="1"/>
</dbReference>
<accession>X0SMY2</accession>
<dbReference type="InterPro" id="IPR036770">
    <property type="entry name" value="Ankyrin_rpt-contain_sf"/>
</dbReference>
<evidence type="ECO:0000256" key="2">
    <source>
        <dbReference type="ARBA" id="ARBA00023043"/>
    </source>
</evidence>
<evidence type="ECO:0000313" key="3">
    <source>
        <dbReference type="EMBL" id="GAF82433.1"/>
    </source>
</evidence>